<evidence type="ECO:0000256" key="1">
    <source>
        <dbReference type="SAM" id="MobiDB-lite"/>
    </source>
</evidence>
<dbReference type="GeneID" id="103114067"/>
<dbReference type="RefSeq" id="XP_007523754.2">
    <property type="nucleotide sequence ID" value="XM_007523692.2"/>
</dbReference>
<dbReference type="SMART" id="SM00353">
    <property type="entry name" value="HLH"/>
    <property type="match status" value="1"/>
</dbReference>
<dbReference type="FunCoup" id="A0A1S2ZS86">
    <property type="interactions" value="16"/>
</dbReference>
<dbReference type="GO" id="GO:0046983">
    <property type="term" value="F:protein dimerization activity"/>
    <property type="evidence" value="ECO:0007669"/>
    <property type="project" value="InterPro"/>
</dbReference>
<gene>
    <name evidence="4" type="primary">FIGLA</name>
</gene>
<dbReference type="InterPro" id="IPR011598">
    <property type="entry name" value="bHLH_dom"/>
</dbReference>
<feature type="compositionally biased region" description="Low complexity" evidence="1">
    <location>
        <begin position="224"/>
        <end position="235"/>
    </location>
</feature>
<sequence length="255" mass="27676">MDAVDVVDVVPTFQCAPQAEVLEDVLQEQFGRLPQLAAICRLKRLSSGGYSPTEDLQLVLERRRVANAKERERIKNLNRGFAKLKALVPFLPQSRKPSKVDILKGATEYIQVLSDVLGESKESEKQDLCHQNYSSSTSEPDVFLAGELSRNITQHANVVGLKNEKERPWADGGSGESAYAYQQTGAISPARSLNYQDRFPEVGLLSHRQFRAVGGAEREAVGAGPSWTAAAQAAGSAGGGTAAPRRARAGWTEAR</sequence>
<dbReference type="GO" id="GO:0048477">
    <property type="term" value="P:oogenesis"/>
    <property type="evidence" value="ECO:0007669"/>
    <property type="project" value="UniProtKB-KW"/>
</dbReference>
<feature type="domain" description="BHLH" evidence="2">
    <location>
        <begin position="61"/>
        <end position="113"/>
    </location>
</feature>
<dbReference type="CDD" id="cd11422">
    <property type="entry name" value="bHLH_TS_FIGLA"/>
    <property type="match status" value="1"/>
</dbReference>
<dbReference type="PANTHER" id="PTHR23349">
    <property type="entry name" value="BASIC HELIX-LOOP-HELIX TRANSCRIPTION FACTOR, TWIST"/>
    <property type="match status" value="1"/>
</dbReference>
<name>A0A1S2ZS86_ERIEU</name>
<dbReference type="InterPro" id="IPR050283">
    <property type="entry name" value="E-box_TF_Regulators"/>
</dbReference>
<dbReference type="GO" id="GO:0000977">
    <property type="term" value="F:RNA polymerase II transcription regulatory region sequence-specific DNA binding"/>
    <property type="evidence" value="ECO:0007669"/>
    <property type="project" value="TreeGrafter"/>
</dbReference>
<dbReference type="OrthoDB" id="5976910at2759"/>
<reference evidence="4" key="1">
    <citation type="submission" date="2025-08" db="UniProtKB">
        <authorList>
            <consortium name="RefSeq"/>
        </authorList>
    </citation>
    <scope>IDENTIFICATION</scope>
</reference>
<dbReference type="GO" id="GO:0000981">
    <property type="term" value="F:DNA-binding transcription factor activity, RNA polymerase II-specific"/>
    <property type="evidence" value="ECO:0007669"/>
    <property type="project" value="TreeGrafter"/>
</dbReference>
<dbReference type="AlphaFoldDB" id="A0A1S2ZS86"/>
<organism evidence="3 4">
    <name type="scientific">Erinaceus europaeus</name>
    <name type="common">Western European hedgehog</name>
    <dbReference type="NCBI Taxonomy" id="9365"/>
    <lineage>
        <taxon>Eukaryota</taxon>
        <taxon>Metazoa</taxon>
        <taxon>Chordata</taxon>
        <taxon>Craniata</taxon>
        <taxon>Vertebrata</taxon>
        <taxon>Euteleostomi</taxon>
        <taxon>Mammalia</taxon>
        <taxon>Eutheria</taxon>
        <taxon>Laurasiatheria</taxon>
        <taxon>Eulipotyphla</taxon>
        <taxon>Erinaceidae</taxon>
        <taxon>Erinaceinae</taxon>
        <taxon>Erinaceus</taxon>
    </lineage>
</organism>
<keyword evidence="3" id="KW-1185">Reference proteome</keyword>
<dbReference type="SUPFAM" id="SSF47459">
    <property type="entry name" value="HLH, helix-loop-helix DNA-binding domain"/>
    <property type="match status" value="1"/>
</dbReference>
<accession>A0A1S2ZS86</accession>
<dbReference type="Pfam" id="PF00010">
    <property type="entry name" value="HLH"/>
    <property type="match status" value="1"/>
</dbReference>
<dbReference type="PROSITE" id="PS50888">
    <property type="entry name" value="BHLH"/>
    <property type="match status" value="1"/>
</dbReference>
<dbReference type="STRING" id="9365.ENSEEUP00000003376"/>
<dbReference type="PANTHER" id="PTHR23349:SF57">
    <property type="entry name" value="FACTOR IN THE GERMLINE ALPHA"/>
    <property type="match status" value="1"/>
</dbReference>
<protein>
    <submittedName>
        <fullName evidence="4">Factor in the germline alpha</fullName>
    </submittedName>
</protein>
<dbReference type="CTD" id="344018"/>
<dbReference type="eggNOG" id="KOG4029">
    <property type="taxonomic scope" value="Eukaryota"/>
</dbReference>
<dbReference type="InterPro" id="IPR036638">
    <property type="entry name" value="HLH_DNA-bd_sf"/>
</dbReference>
<evidence type="ECO:0000313" key="4">
    <source>
        <dbReference type="RefSeq" id="XP_007523754.2"/>
    </source>
</evidence>
<feature type="region of interest" description="Disordered" evidence="1">
    <location>
        <begin position="224"/>
        <end position="255"/>
    </location>
</feature>
<evidence type="ECO:0000259" key="2">
    <source>
        <dbReference type="PROSITE" id="PS50888"/>
    </source>
</evidence>
<proteinExistence type="predicted"/>
<dbReference type="Proteomes" id="UP001652624">
    <property type="component" value="Chromosome 3"/>
</dbReference>
<dbReference type="InParanoid" id="A0A1S2ZS86"/>
<dbReference type="GO" id="GO:0005634">
    <property type="term" value="C:nucleus"/>
    <property type="evidence" value="ECO:0007669"/>
    <property type="project" value="UniProtKB-SubCell"/>
</dbReference>
<evidence type="ECO:0000313" key="3">
    <source>
        <dbReference type="Proteomes" id="UP001652624"/>
    </source>
</evidence>
<dbReference type="Gene3D" id="4.10.280.10">
    <property type="entry name" value="Helix-loop-helix DNA-binding domain"/>
    <property type="match status" value="1"/>
</dbReference>